<dbReference type="InterPro" id="IPR004170">
    <property type="entry name" value="WWE_dom"/>
</dbReference>
<dbReference type="InterPro" id="IPR043472">
    <property type="entry name" value="Macro_dom-like"/>
</dbReference>
<proteinExistence type="predicted"/>
<reference evidence="2" key="1">
    <citation type="submission" date="2023-08" db="EMBL/GenBank/DDBJ databases">
        <authorList>
            <person name="Chen Y."/>
            <person name="Shah S."/>
            <person name="Dougan E. K."/>
            <person name="Thang M."/>
            <person name="Chan C."/>
        </authorList>
    </citation>
    <scope>NUCLEOTIDE SEQUENCE</scope>
</reference>
<protein>
    <recommendedName>
        <fullName evidence="1">WWE domain-containing protein</fullName>
    </recommendedName>
</protein>
<organism evidence="2 3">
    <name type="scientific">Effrenium voratum</name>
    <dbReference type="NCBI Taxonomy" id="2562239"/>
    <lineage>
        <taxon>Eukaryota</taxon>
        <taxon>Sar</taxon>
        <taxon>Alveolata</taxon>
        <taxon>Dinophyceae</taxon>
        <taxon>Suessiales</taxon>
        <taxon>Symbiodiniaceae</taxon>
        <taxon>Effrenium</taxon>
    </lineage>
</organism>
<evidence type="ECO:0000313" key="2">
    <source>
        <dbReference type="EMBL" id="CAJ1372145.1"/>
    </source>
</evidence>
<keyword evidence="3" id="KW-1185">Reference proteome</keyword>
<dbReference type="SUPFAM" id="SSF117839">
    <property type="entry name" value="WWE domain"/>
    <property type="match status" value="1"/>
</dbReference>
<accession>A0AA36HP23</accession>
<dbReference type="EMBL" id="CAUJNA010000116">
    <property type="protein sequence ID" value="CAJ1372145.1"/>
    <property type="molecule type" value="Genomic_DNA"/>
</dbReference>
<name>A0AA36HP23_9DINO</name>
<dbReference type="PANTHER" id="PTHR35596">
    <property type="entry name" value="DUF2263 DOMAIN-CONTAINING PROTEIN"/>
    <property type="match status" value="1"/>
</dbReference>
<dbReference type="Gene3D" id="3.40.220.10">
    <property type="entry name" value="Leucine Aminopeptidase, subunit E, domain 1"/>
    <property type="match status" value="1"/>
</dbReference>
<dbReference type="Pfam" id="PF02825">
    <property type="entry name" value="WWE"/>
    <property type="match status" value="1"/>
</dbReference>
<dbReference type="AlphaFoldDB" id="A0AA36HP23"/>
<gene>
    <name evidence="2" type="ORF">EVOR1521_LOCUS2284</name>
</gene>
<sequence>MCVQSTLYSSLQRGQQLAHEANVRSPPWLGDRWTPHLPADGALLSPWVEVFRRGTNEGYPFMQRPFLLQAMISVAMPNRNERMSDSPVDAPRDHTEYMEALKARWRAALVAAFVAGANCLVLPDAGCGVFRNEPQAVGRALGEALLVLGSAFEQVVLASPAAATGRACADAALAVFADANPAATISEEAPPAWSYESEAGYRGYRAVGCDLEPAFRSFQRGGPSQLWVNENPRMRVDFATMTLLAEGAATPRRLCRGSVPEAAATRPWLFETGSGFKPFFPECQDQLETCHQQFQAGGPSQVWIVSGGKRIRIDFQRMTQVMEGSSRIRAISRG</sequence>
<evidence type="ECO:0000259" key="1">
    <source>
        <dbReference type="Pfam" id="PF02825"/>
    </source>
</evidence>
<dbReference type="InterPro" id="IPR037197">
    <property type="entry name" value="WWE_dom_sf"/>
</dbReference>
<dbReference type="Gene3D" id="3.30.720.50">
    <property type="match status" value="1"/>
</dbReference>
<dbReference type="Proteomes" id="UP001178507">
    <property type="component" value="Unassembled WGS sequence"/>
</dbReference>
<evidence type="ECO:0000313" key="3">
    <source>
        <dbReference type="Proteomes" id="UP001178507"/>
    </source>
</evidence>
<feature type="domain" description="WWE" evidence="1">
    <location>
        <begin position="268"/>
        <end position="333"/>
    </location>
</feature>
<dbReference type="PANTHER" id="PTHR35596:SF1">
    <property type="entry name" value="MICROBIAL-TYPE PARG CATALYTIC DOMAIN-CONTAINING PROTEIN"/>
    <property type="match status" value="1"/>
</dbReference>
<comment type="caution">
    <text evidence="2">The sequence shown here is derived from an EMBL/GenBank/DDBJ whole genome shotgun (WGS) entry which is preliminary data.</text>
</comment>